<dbReference type="SMART" id="SM00448">
    <property type="entry name" value="REC"/>
    <property type="match status" value="1"/>
</dbReference>
<dbReference type="PROSITE" id="PS50110">
    <property type="entry name" value="RESPONSE_REGULATORY"/>
    <property type="match status" value="1"/>
</dbReference>
<name>A0A1E8CGF9_9GAMM</name>
<dbReference type="InterPro" id="IPR001633">
    <property type="entry name" value="EAL_dom"/>
</dbReference>
<gene>
    <name evidence="4" type="ORF">PHACT_13130</name>
</gene>
<comment type="caution">
    <text evidence="4">The sequence shown here is derived from an EMBL/GenBank/DDBJ whole genome shotgun (WGS) entry which is preliminary data.</text>
</comment>
<dbReference type="CDD" id="cd01948">
    <property type="entry name" value="EAL"/>
    <property type="match status" value="1"/>
</dbReference>
<dbReference type="RefSeq" id="WP_070118736.1">
    <property type="nucleotide sequence ID" value="NZ_MASR01000002.1"/>
</dbReference>
<dbReference type="SUPFAM" id="SSF141868">
    <property type="entry name" value="EAL domain-like"/>
    <property type="match status" value="1"/>
</dbReference>
<dbReference type="PROSITE" id="PS50883">
    <property type="entry name" value="EAL"/>
    <property type="match status" value="1"/>
</dbReference>
<organism evidence="4 5">
    <name type="scientific">Pseudohongiella acticola</name>
    <dbReference type="NCBI Taxonomy" id="1524254"/>
    <lineage>
        <taxon>Bacteria</taxon>
        <taxon>Pseudomonadati</taxon>
        <taxon>Pseudomonadota</taxon>
        <taxon>Gammaproteobacteria</taxon>
        <taxon>Pseudomonadales</taxon>
        <taxon>Pseudohongiellaceae</taxon>
        <taxon>Pseudohongiella</taxon>
    </lineage>
</organism>
<protein>
    <recommendedName>
        <fullName evidence="6">EAL domain-containing protein</fullName>
    </recommendedName>
</protein>
<dbReference type="CDD" id="cd00156">
    <property type="entry name" value="REC"/>
    <property type="match status" value="1"/>
</dbReference>
<dbReference type="SMART" id="SM00052">
    <property type="entry name" value="EAL"/>
    <property type="match status" value="1"/>
</dbReference>
<feature type="domain" description="EAL" evidence="3">
    <location>
        <begin position="146"/>
        <end position="412"/>
    </location>
</feature>
<dbReference type="PANTHER" id="PTHR33121:SF71">
    <property type="entry name" value="OXYGEN SENSOR PROTEIN DOSP"/>
    <property type="match status" value="1"/>
</dbReference>
<evidence type="ECO:0000256" key="1">
    <source>
        <dbReference type="PROSITE-ProRule" id="PRU00169"/>
    </source>
</evidence>
<dbReference type="SUPFAM" id="SSF52172">
    <property type="entry name" value="CheY-like"/>
    <property type="match status" value="1"/>
</dbReference>
<dbReference type="GO" id="GO:0000160">
    <property type="term" value="P:phosphorelay signal transduction system"/>
    <property type="evidence" value="ECO:0007669"/>
    <property type="project" value="InterPro"/>
</dbReference>
<evidence type="ECO:0008006" key="6">
    <source>
        <dbReference type="Google" id="ProtNLM"/>
    </source>
</evidence>
<evidence type="ECO:0000313" key="4">
    <source>
        <dbReference type="EMBL" id="OFE11486.1"/>
    </source>
</evidence>
<dbReference type="Gene3D" id="3.20.20.450">
    <property type="entry name" value="EAL domain"/>
    <property type="match status" value="1"/>
</dbReference>
<dbReference type="InterPro" id="IPR001789">
    <property type="entry name" value="Sig_transdc_resp-reg_receiver"/>
</dbReference>
<dbReference type="STRING" id="1524254.PHACT_13130"/>
<accession>A0A1E8CGF9</accession>
<dbReference type="GO" id="GO:0071111">
    <property type="term" value="F:cyclic-guanylate-specific phosphodiesterase activity"/>
    <property type="evidence" value="ECO:0007669"/>
    <property type="project" value="InterPro"/>
</dbReference>
<evidence type="ECO:0000259" key="3">
    <source>
        <dbReference type="PROSITE" id="PS50883"/>
    </source>
</evidence>
<dbReference type="Pfam" id="PF00072">
    <property type="entry name" value="Response_reg"/>
    <property type="match status" value="1"/>
</dbReference>
<feature type="modified residue" description="4-aspartylphosphate" evidence="1">
    <location>
        <position position="54"/>
    </location>
</feature>
<dbReference type="InterPro" id="IPR011006">
    <property type="entry name" value="CheY-like_superfamily"/>
</dbReference>
<dbReference type="PANTHER" id="PTHR33121">
    <property type="entry name" value="CYCLIC DI-GMP PHOSPHODIESTERASE PDEF"/>
    <property type="match status" value="1"/>
</dbReference>
<evidence type="ECO:0000259" key="2">
    <source>
        <dbReference type="PROSITE" id="PS50110"/>
    </source>
</evidence>
<sequence length="416" mass="46224">MRKKRLLIINDDPTVSQTLQSLAKTSGFEVITTDTNIAFFAQLALFEPDVIIADIEMSMQDCLRMVDQLVELNPRAQLVILSNLDNSSLDTIAQHATGLELIVLGILHKPAPAEKVLQLLKLYLNAGKRGLINRNAWQGQVHNKNWMPTQSDLIEVIEKDLLTLRYQPKLDCVTGSLIGFEALARWEIEGKGTITPDVFVPLAENSHLMSVLTCNIARRGLRCLSTIQASPFLSRRNSHTEFSAAPLTLSLNLSVKCLEDQDMPEKLQEICQQTGVDPTSIVIEIGESSVMQDPEDLLQALNKFHKLGFQLAIDDFGTSFSSMLYLVRMPLSEIKIDKDFVRIADDSEEARSIIKCSVELAGSLGIRSVAAGVETEATLQYLKTCGCDAFQGYLVSRPVDEDKVLAWSKQYCESVH</sequence>
<dbReference type="InterPro" id="IPR050706">
    <property type="entry name" value="Cyclic-di-GMP_PDE-like"/>
</dbReference>
<dbReference type="Pfam" id="PF00563">
    <property type="entry name" value="EAL"/>
    <property type="match status" value="1"/>
</dbReference>
<keyword evidence="5" id="KW-1185">Reference proteome</keyword>
<dbReference type="EMBL" id="MASR01000002">
    <property type="protein sequence ID" value="OFE11486.1"/>
    <property type="molecule type" value="Genomic_DNA"/>
</dbReference>
<dbReference type="Proteomes" id="UP000175669">
    <property type="component" value="Unassembled WGS sequence"/>
</dbReference>
<keyword evidence="1" id="KW-0597">Phosphoprotein</keyword>
<reference evidence="5" key="1">
    <citation type="submission" date="2016-07" db="EMBL/GenBank/DDBJ databases">
        <authorList>
            <person name="Florea S."/>
            <person name="Webb J.S."/>
            <person name="Jaromczyk J."/>
            <person name="Schardl C.L."/>
        </authorList>
    </citation>
    <scope>NUCLEOTIDE SEQUENCE [LARGE SCALE GENOMIC DNA]</scope>
    <source>
        <strain evidence="5">KCTC 42131</strain>
    </source>
</reference>
<dbReference type="AlphaFoldDB" id="A0A1E8CGF9"/>
<proteinExistence type="predicted"/>
<dbReference type="Gene3D" id="3.40.50.2300">
    <property type="match status" value="1"/>
</dbReference>
<dbReference type="InterPro" id="IPR035919">
    <property type="entry name" value="EAL_sf"/>
</dbReference>
<feature type="domain" description="Response regulatory" evidence="2">
    <location>
        <begin position="5"/>
        <end position="124"/>
    </location>
</feature>
<evidence type="ECO:0000313" key="5">
    <source>
        <dbReference type="Proteomes" id="UP000175669"/>
    </source>
</evidence>